<dbReference type="InterPro" id="IPR019674">
    <property type="entry name" value="Lipoprotein_LpqN/LpqT-like"/>
</dbReference>
<accession>A0ABP8J679</accession>
<evidence type="ECO:0000313" key="3">
    <source>
        <dbReference type="Proteomes" id="UP001500635"/>
    </source>
</evidence>
<dbReference type="Gene3D" id="3.40.1000.10">
    <property type="entry name" value="Mog1/PsbP, alpha/beta/alpha sandwich"/>
    <property type="match status" value="1"/>
</dbReference>
<dbReference type="Pfam" id="PF10738">
    <property type="entry name" value="Lpp-LpqN"/>
    <property type="match status" value="1"/>
</dbReference>
<dbReference type="Proteomes" id="UP001500635">
    <property type="component" value="Unassembled WGS sequence"/>
</dbReference>
<proteinExistence type="predicted"/>
<comment type="caution">
    <text evidence="2">The sequence shown here is derived from an EMBL/GenBank/DDBJ whole genome shotgun (WGS) entry which is preliminary data.</text>
</comment>
<organism evidence="2 3">
    <name type="scientific">Tsukamurella soli</name>
    <dbReference type="NCBI Taxonomy" id="644556"/>
    <lineage>
        <taxon>Bacteria</taxon>
        <taxon>Bacillati</taxon>
        <taxon>Actinomycetota</taxon>
        <taxon>Actinomycetes</taxon>
        <taxon>Mycobacteriales</taxon>
        <taxon>Tsukamurellaceae</taxon>
        <taxon>Tsukamurella</taxon>
    </lineage>
</organism>
<sequence>MPAVRSGAEPRVDLPIPAGWHAAPLTDGVRAAVVDPAHRAGGVPPEADVVIRDDTGSRTPRAVIDDEIARLRAAATAAPSVSRGTACGFPSAVVSYSTAAAHSVTPAQPSTSLIVAVPEGRRLYAVVVTIRTADASSPAYLRDSSTVLGGVHVATA</sequence>
<keyword evidence="1" id="KW-0732">Signal</keyword>
<protein>
    <recommendedName>
        <fullName evidence="4">Lipoprotein LpqN</fullName>
    </recommendedName>
</protein>
<reference evidence="3" key="1">
    <citation type="journal article" date="2019" name="Int. J. Syst. Evol. Microbiol.">
        <title>The Global Catalogue of Microorganisms (GCM) 10K type strain sequencing project: providing services to taxonomists for standard genome sequencing and annotation.</title>
        <authorList>
            <consortium name="The Broad Institute Genomics Platform"/>
            <consortium name="The Broad Institute Genome Sequencing Center for Infectious Disease"/>
            <person name="Wu L."/>
            <person name="Ma J."/>
        </authorList>
    </citation>
    <scope>NUCLEOTIDE SEQUENCE [LARGE SCALE GENOMIC DNA]</scope>
    <source>
        <strain evidence="3">JCM 17688</strain>
    </source>
</reference>
<name>A0ABP8J679_9ACTN</name>
<dbReference type="EMBL" id="BAABFR010000008">
    <property type="protein sequence ID" value="GAA4385801.1"/>
    <property type="molecule type" value="Genomic_DNA"/>
</dbReference>
<evidence type="ECO:0008006" key="4">
    <source>
        <dbReference type="Google" id="ProtNLM"/>
    </source>
</evidence>
<evidence type="ECO:0000313" key="2">
    <source>
        <dbReference type="EMBL" id="GAA4385801.1"/>
    </source>
</evidence>
<keyword evidence="3" id="KW-1185">Reference proteome</keyword>
<gene>
    <name evidence="2" type="ORF">GCM10023147_08010</name>
</gene>
<evidence type="ECO:0000256" key="1">
    <source>
        <dbReference type="ARBA" id="ARBA00022729"/>
    </source>
</evidence>